<name>A0A1H6FAL5_9GAMM</name>
<dbReference type="Pfam" id="PF16074">
    <property type="entry name" value="PilW"/>
    <property type="match status" value="1"/>
</dbReference>
<dbReference type="OrthoDB" id="5296662at2"/>
<dbReference type="InterPro" id="IPR012902">
    <property type="entry name" value="N_methyl_site"/>
</dbReference>
<evidence type="ECO:0000313" key="2">
    <source>
        <dbReference type="EMBL" id="SEH07150.1"/>
    </source>
</evidence>
<evidence type="ECO:0000313" key="3">
    <source>
        <dbReference type="Proteomes" id="UP000236724"/>
    </source>
</evidence>
<dbReference type="Proteomes" id="UP000236724">
    <property type="component" value="Unassembled WGS sequence"/>
</dbReference>
<keyword evidence="3" id="KW-1185">Reference proteome</keyword>
<evidence type="ECO:0008006" key="4">
    <source>
        <dbReference type="Google" id="ProtNLM"/>
    </source>
</evidence>
<keyword evidence="1" id="KW-0472">Membrane</keyword>
<dbReference type="PROSITE" id="PS00409">
    <property type="entry name" value="PROKAR_NTER_METHYL"/>
    <property type="match status" value="1"/>
</dbReference>
<dbReference type="Pfam" id="PF07963">
    <property type="entry name" value="N_methyl"/>
    <property type="match status" value="1"/>
</dbReference>
<proteinExistence type="predicted"/>
<dbReference type="InterPro" id="IPR032092">
    <property type="entry name" value="PilW"/>
</dbReference>
<sequence>MNASIQKQQGLSLIEILIAMVISLVLLAGVVNIMRSSKYAYNTQTDLSQLQQSARIALSILGKDLRMVGYFGCSSVPPSNTPADFQILAGRDDEGAAANHSDVLRLSFLETGQNAFSIMHCPPYEPYGKDLVSFGGNTPYDSIDKYEDDCSPIRDGAPLTETPFRVGRGSSTDKLKYTEVGHDDARFAYPGSGDIDVDDQVVVSDCGSGQIYTVNSLTGGMELELLGSGSSGLIRTYDNKGMSYGAELRRINTYRYFVGSIIENGETRFSLCRDQQALGATLSCSINAQDNGDVEELIEGVESMQLLYAVNTAAVGVPFSVRYLTATEIDTLNLWNKVQAVRVSLLMRTLDERFNALEPDTNTYNNLDPQFADDGYGPPNDHRLRRLVSTTIKLRNWGQ</sequence>
<feature type="transmembrane region" description="Helical" evidence="1">
    <location>
        <begin position="12"/>
        <end position="34"/>
    </location>
</feature>
<keyword evidence="1" id="KW-1133">Transmembrane helix</keyword>
<gene>
    <name evidence="2" type="ORF">MBHS_03024</name>
</gene>
<dbReference type="EMBL" id="FMSV02000516">
    <property type="protein sequence ID" value="SEH07150.1"/>
    <property type="molecule type" value="Genomic_DNA"/>
</dbReference>
<accession>A0A1H6FAL5</accession>
<evidence type="ECO:0000256" key="1">
    <source>
        <dbReference type="SAM" id="Phobius"/>
    </source>
</evidence>
<keyword evidence="1" id="KW-0812">Transmembrane</keyword>
<dbReference type="RefSeq" id="WP_103920853.1">
    <property type="nucleotide sequence ID" value="NZ_FMSV02000516.1"/>
</dbReference>
<dbReference type="GO" id="GO:0043683">
    <property type="term" value="P:type IV pilus assembly"/>
    <property type="evidence" value="ECO:0007669"/>
    <property type="project" value="InterPro"/>
</dbReference>
<dbReference type="NCBIfam" id="TIGR02532">
    <property type="entry name" value="IV_pilin_GFxxxE"/>
    <property type="match status" value="1"/>
</dbReference>
<dbReference type="AlphaFoldDB" id="A0A1H6FAL5"/>
<reference evidence="2 3" key="1">
    <citation type="submission" date="2016-10" db="EMBL/GenBank/DDBJ databases">
        <authorList>
            <person name="de Groot N.N."/>
        </authorList>
    </citation>
    <scope>NUCLEOTIDE SEQUENCE [LARGE SCALE GENOMIC DNA]</scope>
    <source>
        <strain evidence="2">MBHS1</strain>
    </source>
</reference>
<organism evidence="2 3">
    <name type="scientific">Candidatus Venteria ishoeyi</name>
    <dbReference type="NCBI Taxonomy" id="1899563"/>
    <lineage>
        <taxon>Bacteria</taxon>
        <taxon>Pseudomonadati</taxon>
        <taxon>Pseudomonadota</taxon>
        <taxon>Gammaproteobacteria</taxon>
        <taxon>Thiotrichales</taxon>
        <taxon>Thiotrichaceae</taxon>
        <taxon>Venteria</taxon>
    </lineage>
</organism>
<protein>
    <recommendedName>
        <fullName evidence="4">Type IV pilus assembly protein PilW</fullName>
    </recommendedName>
</protein>